<feature type="region of interest" description="Disordered" evidence="5">
    <location>
        <begin position="399"/>
        <end position="422"/>
    </location>
</feature>
<dbReference type="PRINTS" id="PR00260">
    <property type="entry name" value="CHEMTRNSDUCR"/>
</dbReference>
<dbReference type="PANTHER" id="PTHR32089">
    <property type="entry name" value="METHYL-ACCEPTING CHEMOTAXIS PROTEIN MCPB"/>
    <property type="match status" value="1"/>
</dbReference>
<evidence type="ECO:0000256" key="1">
    <source>
        <dbReference type="ARBA" id="ARBA00023224"/>
    </source>
</evidence>
<dbReference type="SUPFAM" id="SSF58104">
    <property type="entry name" value="Methyl-accepting chemotaxis protein (MCP) signaling domain"/>
    <property type="match status" value="1"/>
</dbReference>
<dbReference type="PANTHER" id="PTHR32089:SF112">
    <property type="entry name" value="LYSOZYME-LIKE PROTEIN-RELATED"/>
    <property type="match status" value="1"/>
</dbReference>
<accession>A0A4S2H9J4</accession>
<feature type="compositionally biased region" description="Acidic residues" evidence="5">
    <location>
        <begin position="646"/>
        <end position="657"/>
    </location>
</feature>
<dbReference type="Proteomes" id="UP000305451">
    <property type="component" value="Unassembled WGS sequence"/>
</dbReference>
<dbReference type="Gene3D" id="6.10.340.10">
    <property type="match status" value="1"/>
</dbReference>
<dbReference type="CDD" id="cd06225">
    <property type="entry name" value="HAMP"/>
    <property type="match status" value="1"/>
</dbReference>
<reference evidence="9 10" key="1">
    <citation type="journal article" date="2013" name="Int. J. Syst. Evol. Microbiol.">
        <title>Marinicauda pacifica gen. nov., sp. nov., a prosthecate alphaproteobacterium of the family Hyphomonadaceae isolated from deep seawater.</title>
        <authorList>
            <person name="Zhang X.Y."/>
            <person name="Li G.W."/>
            <person name="Wang C.S."/>
            <person name="Zhang Y.J."/>
            <person name="Xu X.W."/>
            <person name="Li H."/>
            <person name="Liu A."/>
            <person name="Liu C."/>
            <person name="Xie B.B."/>
            <person name="Qin Q.L."/>
            <person name="Xu Z."/>
            <person name="Chen X.L."/>
            <person name="Zhou B.C."/>
            <person name="Zhang Y.Z."/>
        </authorList>
    </citation>
    <scope>NUCLEOTIDE SEQUENCE [LARGE SCALE GENOMIC DNA]</scope>
    <source>
        <strain evidence="9 10">P-1 km-3</strain>
    </source>
</reference>
<feature type="region of interest" description="Disordered" evidence="5">
    <location>
        <begin position="638"/>
        <end position="672"/>
    </location>
</feature>
<name>A0A4S2H9J4_9PROT</name>
<dbReference type="InterPro" id="IPR004089">
    <property type="entry name" value="MCPsignal_dom"/>
</dbReference>
<organism evidence="9 10">
    <name type="scientific">Marinicauda pacifica</name>
    <dbReference type="NCBI Taxonomy" id="1133559"/>
    <lineage>
        <taxon>Bacteria</taxon>
        <taxon>Pseudomonadati</taxon>
        <taxon>Pseudomonadota</taxon>
        <taxon>Alphaproteobacteria</taxon>
        <taxon>Maricaulales</taxon>
        <taxon>Maricaulaceae</taxon>
        <taxon>Marinicauda</taxon>
    </lineage>
</organism>
<dbReference type="GO" id="GO:0004888">
    <property type="term" value="F:transmembrane signaling receptor activity"/>
    <property type="evidence" value="ECO:0007669"/>
    <property type="project" value="InterPro"/>
</dbReference>
<feature type="domain" description="HAMP" evidence="8">
    <location>
        <begin position="298"/>
        <end position="351"/>
    </location>
</feature>
<dbReference type="GO" id="GO:0007165">
    <property type="term" value="P:signal transduction"/>
    <property type="evidence" value="ECO:0007669"/>
    <property type="project" value="UniProtKB-KW"/>
</dbReference>
<comment type="similarity">
    <text evidence="2">Belongs to the methyl-accepting chemotaxis (MCP) protein family.</text>
</comment>
<evidence type="ECO:0000256" key="3">
    <source>
        <dbReference type="PROSITE-ProRule" id="PRU00284"/>
    </source>
</evidence>
<dbReference type="Pfam" id="PF00672">
    <property type="entry name" value="HAMP"/>
    <property type="match status" value="1"/>
</dbReference>
<dbReference type="GO" id="GO:0006935">
    <property type="term" value="P:chemotaxis"/>
    <property type="evidence" value="ECO:0007669"/>
    <property type="project" value="InterPro"/>
</dbReference>
<evidence type="ECO:0000259" key="8">
    <source>
        <dbReference type="PROSITE" id="PS50885"/>
    </source>
</evidence>
<evidence type="ECO:0000256" key="2">
    <source>
        <dbReference type="ARBA" id="ARBA00029447"/>
    </source>
</evidence>
<evidence type="ECO:0000313" key="10">
    <source>
        <dbReference type="Proteomes" id="UP000305451"/>
    </source>
</evidence>
<dbReference type="InterPro" id="IPR003660">
    <property type="entry name" value="HAMP_dom"/>
</dbReference>
<feature type="domain" description="Methyl-accepting transducer" evidence="7">
    <location>
        <begin position="377"/>
        <end position="627"/>
    </location>
</feature>
<keyword evidence="4" id="KW-0175">Coiled coil</keyword>
<keyword evidence="6" id="KW-0472">Membrane</keyword>
<feature type="transmembrane region" description="Helical" evidence="6">
    <location>
        <begin position="275"/>
        <end position="296"/>
    </location>
</feature>
<keyword evidence="10" id="KW-1185">Reference proteome</keyword>
<evidence type="ECO:0000259" key="7">
    <source>
        <dbReference type="PROSITE" id="PS50111"/>
    </source>
</evidence>
<dbReference type="SMART" id="SM00304">
    <property type="entry name" value="HAMP"/>
    <property type="match status" value="1"/>
</dbReference>
<dbReference type="PROSITE" id="PS50885">
    <property type="entry name" value="HAMP"/>
    <property type="match status" value="1"/>
</dbReference>
<sequence length="672" mass="69888">MLAGPLCAWATGQNNSPGGRFVSRTLQGCTRSPAPSSRGGQPLTRIIGITRDEITYFIQSCKAALTHQVNMFTDCIYHSGDTRMQLSNLPVMGKVLVIVALMSAGAAALGGLGVYGATSLRHAVDEVDAAGDAALLGAELEKHVLELSRAEFRLAADPARSGEIEQDIAATRSALVANLDALRAMSSDEIDARLTSIERQLDTYRGSLEAVVTAADAITSIDRTGAEQELIALARTSRANAASLREEVVSLIAAFDTRATTESEAAAALADTTRITLILGALAAVIGGLVIGALIGRQAVAQPLKRAIGRVQALAGGDLDTAISETDRKDEVGALNSALEIFQANMREQARLRARRERESRRKLEQAEALEKLTAEFEDQIGESVAALASASEELRATASSMAATAEQTASESASVSASTEQTSSNIQMVASATEELTSSIKEVGHQIGRTSQIADRAAKKVAEAMAGISDLETSSSEIGAVLDLISTVTEQTKLLALNATIEAARAGEAGKGFAVVASEVRLLAEQTEKATGEVTAKIAAIQSRTAEAAEAVREIDTVVAEVNEVSTAVAAAAEEQVAATTEISRNVNEAASGSEAVSASISGLTEASESTSSAATQVSATAQSVAERSAGIRNQIADFLREAQKDDDDTGEDEDRGADILPLKKPGLRAA</sequence>
<evidence type="ECO:0000256" key="5">
    <source>
        <dbReference type="SAM" id="MobiDB-lite"/>
    </source>
</evidence>
<evidence type="ECO:0000256" key="4">
    <source>
        <dbReference type="SAM" id="Coils"/>
    </source>
</evidence>
<keyword evidence="6" id="KW-1133">Transmembrane helix</keyword>
<evidence type="ECO:0000313" key="9">
    <source>
        <dbReference type="EMBL" id="TGY92278.1"/>
    </source>
</evidence>
<keyword evidence="1 3" id="KW-0807">Transducer</keyword>
<dbReference type="InterPro" id="IPR004090">
    <property type="entry name" value="Chemotax_Me-accpt_rcpt"/>
</dbReference>
<gene>
    <name evidence="9" type="ORF">E5162_11545</name>
</gene>
<dbReference type="AlphaFoldDB" id="A0A4S2H9J4"/>
<dbReference type="PROSITE" id="PS50111">
    <property type="entry name" value="CHEMOTAXIS_TRANSDUC_2"/>
    <property type="match status" value="1"/>
</dbReference>
<feature type="transmembrane region" description="Helical" evidence="6">
    <location>
        <begin position="95"/>
        <end position="117"/>
    </location>
</feature>
<protein>
    <submittedName>
        <fullName evidence="9">HAMP domain-containing protein</fullName>
    </submittedName>
</protein>
<proteinExistence type="inferred from homology"/>
<evidence type="ECO:0000256" key="6">
    <source>
        <dbReference type="SAM" id="Phobius"/>
    </source>
</evidence>
<dbReference type="EMBL" id="SRXV01000003">
    <property type="protein sequence ID" value="TGY92278.1"/>
    <property type="molecule type" value="Genomic_DNA"/>
</dbReference>
<dbReference type="Pfam" id="PF00015">
    <property type="entry name" value="MCPsignal"/>
    <property type="match status" value="1"/>
</dbReference>
<keyword evidence="6" id="KW-0812">Transmembrane</keyword>
<dbReference type="SMART" id="SM00283">
    <property type="entry name" value="MA"/>
    <property type="match status" value="1"/>
</dbReference>
<dbReference type="GO" id="GO:0016020">
    <property type="term" value="C:membrane"/>
    <property type="evidence" value="ECO:0007669"/>
    <property type="project" value="InterPro"/>
</dbReference>
<comment type="caution">
    <text evidence="9">The sequence shown here is derived from an EMBL/GenBank/DDBJ whole genome shotgun (WGS) entry which is preliminary data.</text>
</comment>
<dbReference type="Gene3D" id="1.10.287.950">
    <property type="entry name" value="Methyl-accepting chemotaxis protein"/>
    <property type="match status" value="1"/>
</dbReference>
<feature type="coiled-coil region" evidence="4">
    <location>
        <begin position="347"/>
        <end position="376"/>
    </location>
</feature>